<organism evidence="2">
    <name type="scientific">Caulobacter sp. 73W</name>
    <dbReference type="NCBI Taxonomy" id="3161137"/>
    <lineage>
        <taxon>Bacteria</taxon>
        <taxon>Pseudomonadati</taxon>
        <taxon>Pseudomonadota</taxon>
        <taxon>Alphaproteobacteria</taxon>
        <taxon>Caulobacterales</taxon>
        <taxon>Caulobacteraceae</taxon>
        <taxon>Caulobacter</taxon>
    </lineage>
</organism>
<accession>A0AB39KSB5</accession>
<evidence type="ECO:0008006" key="3">
    <source>
        <dbReference type="Google" id="ProtNLM"/>
    </source>
</evidence>
<gene>
    <name evidence="2" type="ORF">ABOZ73_18835</name>
</gene>
<name>A0AB39KSB5_9CAUL</name>
<sequence length="85" mass="9468">MSDLVQRQTEYVQTLRILGKRERTLGLVASLIGVLMLMWATYRGEGARSLLGFSGVGVVALGWVLFVSVVVRRARFVRSNPFPQS</sequence>
<dbReference type="RefSeq" id="WP_369059629.1">
    <property type="nucleotide sequence ID" value="NZ_CP158375.1"/>
</dbReference>
<evidence type="ECO:0000313" key="2">
    <source>
        <dbReference type="EMBL" id="XDO96790.1"/>
    </source>
</evidence>
<reference evidence="2" key="1">
    <citation type="submission" date="2024-06" db="EMBL/GenBank/DDBJ databases">
        <title>Caulobacter inopinatus, sp. nov.</title>
        <authorList>
            <person name="Donachie S.P."/>
        </authorList>
    </citation>
    <scope>NUCLEOTIDE SEQUENCE</scope>
    <source>
        <strain evidence="2">73W</strain>
    </source>
</reference>
<keyword evidence="1" id="KW-1133">Transmembrane helix</keyword>
<dbReference type="AlphaFoldDB" id="A0AB39KSB5"/>
<keyword evidence="1" id="KW-0812">Transmembrane</keyword>
<keyword evidence="1" id="KW-0472">Membrane</keyword>
<feature type="transmembrane region" description="Helical" evidence="1">
    <location>
        <begin position="50"/>
        <end position="71"/>
    </location>
</feature>
<evidence type="ECO:0000256" key="1">
    <source>
        <dbReference type="SAM" id="Phobius"/>
    </source>
</evidence>
<proteinExistence type="predicted"/>
<feature type="transmembrane region" description="Helical" evidence="1">
    <location>
        <begin position="25"/>
        <end position="44"/>
    </location>
</feature>
<dbReference type="EMBL" id="CP158375">
    <property type="protein sequence ID" value="XDO96790.1"/>
    <property type="molecule type" value="Genomic_DNA"/>
</dbReference>
<protein>
    <recommendedName>
        <fullName evidence="3">DUF202 domain-containing protein</fullName>
    </recommendedName>
</protein>